<protein>
    <recommendedName>
        <fullName evidence="1">Glucose/Sorbosone dehydrogenase domain-containing protein</fullName>
    </recommendedName>
</protein>
<dbReference type="PANTHER" id="PTHR19328:SF75">
    <property type="entry name" value="ALDOSE SUGAR DEHYDROGENASE YLII"/>
    <property type="match status" value="1"/>
</dbReference>
<dbReference type="Pfam" id="PF07995">
    <property type="entry name" value="GSDH"/>
    <property type="match status" value="1"/>
</dbReference>
<dbReference type="InterPro" id="IPR011041">
    <property type="entry name" value="Quinoprot_gluc/sorb_DH_b-prop"/>
</dbReference>
<feature type="domain" description="Glucose/Sorbosone dehydrogenase" evidence="1">
    <location>
        <begin position="42"/>
        <end position="280"/>
    </location>
</feature>
<dbReference type="InterPro" id="IPR012938">
    <property type="entry name" value="Glc/Sorbosone_DH"/>
</dbReference>
<reference evidence="2" key="1">
    <citation type="submission" date="2018-06" db="EMBL/GenBank/DDBJ databases">
        <authorList>
            <person name="Zhirakovskaya E."/>
        </authorList>
    </citation>
    <scope>NUCLEOTIDE SEQUENCE</scope>
</reference>
<evidence type="ECO:0000259" key="1">
    <source>
        <dbReference type="Pfam" id="PF07995"/>
    </source>
</evidence>
<evidence type="ECO:0000313" key="2">
    <source>
        <dbReference type="EMBL" id="VAW39980.1"/>
    </source>
</evidence>
<dbReference type="AlphaFoldDB" id="A0A3B0VH54"/>
<gene>
    <name evidence="2" type="ORF">MNBD_GAMMA01-347</name>
</gene>
<dbReference type="Gene3D" id="2.120.10.30">
    <property type="entry name" value="TolB, C-terminal domain"/>
    <property type="match status" value="1"/>
</dbReference>
<dbReference type="InterPro" id="IPR011042">
    <property type="entry name" value="6-blade_b-propeller_TolB-like"/>
</dbReference>
<dbReference type="PANTHER" id="PTHR19328">
    <property type="entry name" value="HEDGEHOG-INTERACTING PROTEIN"/>
    <property type="match status" value="1"/>
</dbReference>
<name>A0A3B0VH54_9ZZZZ</name>
<accession>A0A3B0VH54</accession>
<organism evidence="2">
    <name type="scientific">hydrothermal vent metagenome</name>
    <dbReference type="NCBI Taxonomy" id="652676"/>
    <lineage>
        <taxon>unclassified sequences</taxon>
        <taxon>metagenomes</taxon>
        <taxon>ecological metagenomes</taxon>
    </lineage>
</organism>
<sequence>MKNKYVKVSVWILLLNFAVLSLAQPTAVSITEVANGFNNGVGLANAGDGSNRMFIVVQTGEILIWTGTQILATPFLDVSSLVSTGGEQGLLGLAFHPDYQTNGWFYLNYTNTTGDTVIARYQVSGGNANIANPASAQPIINITQPGPNHNGGDIHFGNDGFLYIATGDGGTGGAPAQDVNSLLGKMLRIDIDADDFPADINKNYGIPAGNPYVGIAGADEIWLLGLRNPWRFSFDRLNDNILIGDVGEGAWEEVNLSINGTSGTNFGWPCYEGTDTYNLTGCDSIENYIFPIHALAYPNNTCAVIVGGYMFRDPIYTRLNGWYFFSDWCTGILWAADTNSGPTWSAFNVGSMGTFLITGFGEGENGELYVMSSWSILQITDPDNDNIFANGFE</sequence>
<proteinExistence type="predicted"/>
<dbReference type="EMBL" id="UOEW01000252">
    <property type="protein sequence ID" value="VAW39980.1"/>
    <property type="molecule type" value="Genomic_DNA"/>
</dbReference>
<dbReference type="SUPFAM" id="SSF50952">
    <property type="entry name" value="Soluble quinoprotein glucose dehydrogenase"/>
    <property type="match status" value="1"/>
</dbReference>